<dbReference type="AlphaFoldDB" id="G4QCS6"/>
<proteinExistence type="predicted"/>
<dbReference type="InterPro" id="IPR001650">
    <property type="entry name" value="Helicase_C-like"/>
</dbReference>
<dbReference type="PROSITE" id="PS51194">
    <property type="entry name" value="HELICASE_CTER"/>
    <property type="match status" value="1"/>
</dbReference>
<dbReference type="SUPFAM" id="SSF52540">
    <property type="entry name" value="P-loop containing nucleoside triphosphate hydrolases"/>
    <property type="match status" value="1"/>
</dbReference>
<dbReference type="EMBL" id="CP003059">
    <property type="protein sequence ID" value="AEP36206.1"/>
    <property type="molecule type" value="Genomic_DNA"/>
</dbReference>
<protein>
    <submittedName>
        <fullName evidence="3">Putative helicase</fullName>
    </submittedName>
</protein>
<dbReference type="Gene3D" id="3.40.50.300">
    <property type="entry name" value="P-loop containing nucleotide triphosphate hydrolases"/>
    <property type="match status" value="2"/>
</dbReference>
<dbReference type="SMART" id="SM00487">
    <property type="entry name" value="DEXDc"/>
    <property type="match status" value="1"/>
</dbReference>
<keyword evidence="3" id="KW-0067">ATP-binding</keyword>
<dbReference type="RefSeq" id="WP_014111104.1">
    <property type="nucleotide sequence ID" value="NC_016043.1"/>
</dbReference>
<dbReference type="SMART" id="SM00490">
    <property type="entry name" value="HELICc"/>
    <property type="match status" value="1"/>
</dbReference>
<dbReference type="eggNOG" id="COG1061">
    <property type="taxonomic scope" value="Bacteria"/>
</dbReference>
<reference key="1">
    <citation type="submission" date="2011-09" db="EMBL/GenBank/DDBJ databases">
        <title>Genomic characterization of the Taylorella genus.</title>
        <authorList>
            <person name="Hebert L."/>
            <person name="Moumen B."/>
            <person name="Pons N."/>
            <person name="Duquesne F."/>
            <person name="Breuil M.-F."/>
            <person name="Goux D."/>
            <person name="Batto J.-M."/>
            <person name="Renault P."/>
            <person name="Laugier C."/>
            <person name="Petry S."/>
        </authorList>
    </citation>
    <scope>NUCLEOTIDE SEQUENCE</scope>
    <source>
        <strain>MCE3</strain>
    </source>
</reference>
<dbReference type="GO" id="GO:0005829">
    <property type="term" value="C:cytosol"/>
    <property type="evidence" value="ECO:0007669"/>
    <property type="project" value="TreeGrafter"/>
</dbReference>
<reference evidence="3 4" key="2">
    <citation type="journal article" date="2012" name="PLoS ONE">
        <title>Genomic characterization of the taylorella genus.</title>
        <authorList>
            <person name="Hebert L."/>
            <person name="Moumen B."/>
            <person name="Pons N."/>
            <person name="Duquesne F."/>
            <person name="Breuil M.F."/>
            <person name="Goux D."/>
            <person name="Batto J.M."/>
            <person name="Laugier C."/>
            <person name="Renault P."/>
            <person name="Petry S."/>
        </authorList>
    </citation>
    <scope>NUCLEOTIDE SEQUENCE [LARGE SCALE GENOMIC DNA]</scope>
    <source>
        <strain evidence="3 4">MCE3</strain>
    </source>
</reference>
<evidence type="ECO:0000259" key="2">
    <source>
        <dbReference type="PROSITE" id="PS51194"/>
    </source>
</evidence>
<organism evidence="3 4">
    <name type="scientific">Taylorella asinigenitalis (strain MCE3)</name>
    <dbReference type="NCBI Taxonomy" id="1008459"/>
    <lineage>
        <taxon>Bacteria</taxon>
        <taxon>Pseudomonadati</taxon>
        <taxon>Pseudomonadota</taxon>
        <taxon>Betaproteobacteria</taxon>
        <taxon>Burkholderiales</taxon>
        <taxon>Alcaligenaceae</taxon>
        <taxon>Taylorella</taxon>
    </lineage>
</organism>
<dbReference type="PANTHER" id="PTHR47396:SF1">
    <property type="entry name" value="ATP-DEPENDENT HELICASE IRC3-RELATED"/>
    <property type="match status" value="1"/>
</dbReference>
<dbReference type="PANTHER" id="PTHR47396">
    <property type="entry name" value="TYPE I RESTRICTION ENZYME ECOKI R PROTEIN"/>
    <property type="match status" value="1"/>
</dbReference>
<dbReference type="KEGG" id="tas:TASI_0431"/>
<dbReference type="Pfam" id="PF04851">
    <property type="entry name" value="ResIII"/>
    <property type="match status" value="1"/>
</dbReference>
<dbReference type="GO" id="GO:0004386">
    <property type="term" value="F:helicase activity"/>
    <property type="evidence" value="ECO:0007669"/>
    <property type="project" value="UniProtKB-KW"/>
</dbReference>
<evidence type="ECO:0000313" key="4">
    <source>
        <dbReference type="Proteomes" id="UP000009284"/>
    </source>
</evidence>
<dbReference type="Pfam" id="PF00271">
    <property type="entry name" value="Helicase_C"/>
    <property type="match status" value="1"/>
</dbReference>
<dbReference type="InterPro" id="IPR027417">
    <property type="entry name" value="P-loop_NTPase"/>
</dbReference>
<dbReference type="GO" id="GO:0005524">
    <property type="term" value="F:ATP binding"/>
    <property type="evidence" value="ECO:0007669"/>
    <property type="project" value="InterPro"/>
</dbReference>
<dbReference type="InterPro" id="IPR006935">
    <property type="entry name" value="Helicase/UvrB_N"/>
</dbReference>
<dbReference type="InterPro" id="IPR014001">
    <property type="entry name" value="Helicase_ATP-bd"/>
</dbReference>
<dbReference type="GO" id="GO:0016787">
    <property type="term" value="F:hydrolase activity"/>
    <property type="evidence" value="ECO:0007669"/>
    <property type="project" value="InterPro"/>
</dbReference>
<accession>G4QCS6</accession>
<keyword evidence="4" id="KW-1185">Reference proteome</keyword>
<gene>
    <name evidence="3" type="ordered locus">TASI_0431</name>
</gene>
<dbReference type="HOGENOM" id="CLU_014765_3_1_4"/>
<evidence type="ECO:0000313" key="3">
    <source>
        <dbReference type="EMBL" id="AEP36206.1"/>
    </source>
</evidence>
<dbReference type="GO" id="GO:0003677">
    <property type="term" value="F:DNA binding"/>
    <property type="evidence" value="ECO:0007669"/>
    <property type="project" value="InterPro"/>
</dbReference>
<feature type="domain" description="Helicase C-terminal" evidence="2">
    <location>
        <begin position="214"/>
        <end position="371"/>
    </location>
</feature>
<keyword evidence="3" id="KW-0347">Helicase</keyword>
<sequence>MSNFPTPRPFQEKAHNLLRRGFSEGHMNQIVMAPTGAGKTYLGLRVISEALARGKRAMFVCDRTTLIEQTSSTAESYGLREHGIIQANHWRWQPHQRFQIASAQTLARRGFPPDVDVVVVDEAHTQLKAWVDYAKTKQSALIGLSATPFSKGLGRIFSNLINATTMQELTQSGVLVPMRAYTCTRANMDGAETKGGEWTEKAAEERGMEIIGNVVKEWITYAEGRKTIVFGSSIAHCNELCRQFNEVNIPAAVFTSKTTAKERQELLNEYRKEDSFIRVLISVEALAKGFDVKDVGCVVDCRPMRKSISTVIQMWGRGLRASKETGKEDCILLDHSGNITRFLNEYEDIYFNGLNALDSGEKLDQKIRKKEDEREPASCPKCGHSPFFSRCMSCGHEKIKESLVVHEQGQMQAVVLGKKQLADSKYHLWSQLCTYAREHSKPESQAGRAYHLYRAITKENPPWNFYSTQPASLTLNTYNKIRQMNIAYSKGRKYA</sequence>
<name>G4QCS6_TAYAM</name>
<feature type="domain" description="Helicase ATP-binding" evidence="1">
    <location>
        <begin position="20"/>
        <end position="166"/>
    </location>
</feature>
<dbReference type="InterPro" id="IPR050742">
    <property type="entry name" value="Helicase_Restrict-Modif_Enz"/>
</dbReference>
<dbReference type="STRING" id="1008459.TASI_0431"/>
<dbReference type="PROSITE" id="PS51192">
    <property type="entry name" value="HELICASE_ATP_BIND_1"/>
    <property type="match status" value="1"/>
</dbReference>
<keyword evidence="3" id="KW-0378">Hydrolase</keyword>
<dbReference type="Proteomes" id="UP000009284">
    <property type="component" value="Chromosome"/>
</dbReference>
<keyword evidence="3" id="KW-0547">Nucleotide-binding</keyword>
<evidence type="ECO:0000259" key="1">
    <source>
        <dbReference type="PROSITE" id="PS51192"/>
    </source>
</evidence>